<gene>
    <name evidence="3" type="ORF">D6T64_08035</name>
</gene>
<dbReference type="PANTHER" id="PTHR30595">
    <property type="entry name" value="GLPR-RELATED TRANSCRIPTIONAL REPRESSOR"/>
    <property type="match status" value="1"/>
</dbReference>
<dbReference type="InterPro" id="IPR007421">
    <property type="entry name" value="Schlafen_AlbA_2_dom"/>
</dbReference>
<dbReference type="InterPro" id="IPR038461">
    <property type="entry name" value="Schlafen_AlbA_2_dom_sf"/>
</dbReference>
<dbReference type="Pfam" id="PF13749">
    <property type="entry name" value="HATPase_c_4"/>
    <property type="match status" value="1"/>
</dbReference>
<dbReference type="InterPro" id="IPR036390">
    <property type="entry name" value="WH_DNA-bd_sf"/>
</dbReference>
<dbReference type="SUPFAM" id="SSF46785">
    <property type="entry name" value="Winged helix' DNA-binding domain"/>
    <property type="match status" value="1"/>
</dbReference>
<dbReference type="Gene3D" id="3.30.565.60">
    <property type="match status" value="1"/>
</dbReference>
<sequence>MSEVIRGVRRAGTDLRQIEVKAAVRELPKSLWPTVSAFSNHGGGLIILGLAEDEGFEPAEGFDATRIRDAISDAFRPRGPQEPAGPVTPRPIGTIDIAEVDGAQVVIVDVAELPADRKPSYVTTQGVEAGTYERVGDGDRRMSTYAIFLLTSDRGQPREDSALVDGTTIADLDSALVERYIARLRRTRPRSFAGLTSTADILQRHNVVASDGVTLTLAGLLTLGTYPQQFFPQLMITFAAYPGRSKADIVGQVRMLDRQVIEGSIPVMVDDAVRAVLSNLKVRRVSRGAGASDEPEIPVDAVREAIANALTHRDYSGFAVGDQVRVEIYPDRLEVWSPGGIWGGRRVVDLFDGNSRSRNQILASLLTEVPFPDRDETVCENAGSGILRMAGALGGMGLPAPRFTATSTSMTVTLDRHGLLNPEMSTWLSAIGAGSLDPDAQRTLALVHRGYDVEDQLLRAQFGMDSADARVVLRTLVADDWLRFPAQPGGPYRPGPRLVAAEVNENTLFADEMSPPGSFPDRSLDERILAALGQENELNIHELVDATHSSTNSLRPRLRVLIEQGAITPTAPPQSRNRRYRRPVDPKYS</sequence>
<protein>
    <submittedName>
        <fullName evidence="3">Transcriptional regulator</fullName>
    </submittedName>
</protein>
<organism evidence="3 4">
    <name type="scientific">Cryobacterium melibiosiphilum</name>
    <dbReference type="NCBI Taxonomy" id="995039"/>
    <lineage>
        <taxon>Bacteria</taxon>
        <taxon>Bacillati</taxon>
        <taxon>Actinomycetota</taxon>
        <taxon>Actinomycetes</taxon>
        <taxon>Micrococcales</taxon>
        <taxon>Microbacteriaceae</taxon>
        <taxon>Cryobacterium</taxon>
    </lineage>
</organism>
<dbReference type="Gene3D" id="3.30.950.30">
    <property type="entry name" value="Schlafen, AAA domain"/>
    <property type="match status" value="1"/>
</dbReference>
<accession>A0A3A5MI70</accession>
<comment type="caution">
    <text evidence="3">The sequence shown here is derived from an EMBL/GenBank/DDBJ whole genome shotgun (WGS) entry which is preliminary data.</text>
</comment>
<proteinExistence type="predicted"/>
<evidence type="ECO:0000313" key="4">
    <source>
        <dbReference type="Proteomes" id="UP000272015"/>
    </source>
</evidence>
<dbReference type="AlphaFoldDB" id="A0A3A5MI70"/>
<evidence type="ECO:0000259" key="2">
    <source>
        <dbReference type="Pfam" id="PF04326"/>
    </source>
</evidence>
<dbReference type="Pfam" id="PF04326">
    <property type="entry name" value="SLFN_AlbA_2"/>
    <property type="match status" value="1"/>
</dbReference>
<dbReference type="OrthoDB" id="9805115at2"/>
<evidence type="ECO:0000256" key="1">
    <source>
        <dbReference type="SAM" id="MobiDB-lite"/>
    </source>
</evidence>
<keyword evidence="4" id="KW-1185">Reference proteome</keyword>
<reference evidence="3 4" key="1">
    <citation type="submission" date="2018-09" db="EMBL/GenBank/DDBJ databases">
        <title>Novel species of Cryobacterium.</title>
        <authorList>
            <person name="Liu Q."/>
            <person name="Xin Y.-H."/>
        </authorList>
    </citation>
    <scope>NUCLEOTIDE SEQUENCE [LARGE SCALE GENOMIC DNA]</scope>
    <source>
        <strain evidence="3 4">Hh39</strain>
    </source>
</reference>
<evidence type="ECO:0000313" key="3">
    <source>
        <dbReference type="EMBL" id="RJT89102.1"/>
    </source>
</evidence>
<feature type="region of interest" description="Disordered" evidence="1">
    <location>
        <begin position="565"/>
        <end position="589"/>
    </location>
</feature>
<dbReference type="PANTHER" id="PTHR30595:SF6">
    <property type="entry name" value="SCHLAFEN ALBA-2 DOMAIN-CONTAINING PROTEIN"/>
    <property type="match status" value="1"/>
</dbReference>
<dbReference type="EMBL" id="QZVS01000077">
    <property type="protein sequence ID" value="RJT89102.1"/>
    <property type="molecule type" value="Genomic_DNA"/>
</dbReference>
<dbReference type="InterPro" id="IPR038475">
    <property type="entry name" value="RecG_C_sf"/>
</dbReference>
<feature type="domain" description="Schlafen AlbA-2" evidence="2">
    <location>
        <begin position="16"/>
        <end position="143"/>
    </location>
</feature>
<dbReference type="Proteomes" id="UP000272015">
    <property type="component" value="Unassembled WGS sequence"/>
</dbReference>
<name>A0A3A5MI70_9MICO</name>